<dbReference type="AlphaFoldDB" id="A0ABD3PUR3"/>
<dbReference type="SUPFAM" id="SSF50985">
    <property type="entry name" value="RCC1/BLIP-II"/>
    <property type="match status" value="1"/>
</dbReference>
<keyword evidence="1" id="KW-0677">Repeat</keyword>
<protein>
    <submittedName>
        <fullName evidence="3">Uncharacterized protein</fullName>
    </submittedName>
</protein>
<organism evidence="3 4">
    <name type="scientific">Stephanodiscus triporus</name>
    <dbReference type="NCBI Taxonomy" id="2934178"/>
    <lineage>
        <taxon>Eukaryota</taxon>
        <taxon>Sar</taxon>
        <taxon>Stramenopiles</taxon>
        <taxon>Ochrophyta</taxon>
        <taxon>Bacillariophyta</taxon>
        <taxon>Coscinodiscophyceae</taxon>
        <taxon>Thalassiosirophycidae</taxon>
        <taxon>Stephanodiscales</taxon>
        <taxon>Stephanodiscaceae</taxon>
        <taxon>Stephanodiscus</taxon>
    </lineage>
</organism>
<dbReference type="InterPro" id="IPR009091">
    <property type="entry name" value="RCC1/BLIP-II"/>
</dbReference>
<comment type="caution">
    <text evidence="3">The sequence shown here is derived from an EMBL/GenBank/DDBJ whole genome shotgun (WGS) entry which is preliminary data.</text>
</comment>
<evidence type="ECO:0000256" key="1">
    <source>
        <dbReference type="ARBA" id="ARBA00022737"/>
    </source>
</evidence>
<dbReference type="InterPro" id="IPR051210">
    <property type="entry name" value="Ub_ligase/GEF_domain"/>
</dbReference>
<evidence type="ECO:0000313" key="3">
    <source>
        <dbReference type="EMBL" id="KAL3791860.1"/>
    </source>
</evidence>
<gene>
    <name evidence="3" type="ORF">ACHAW5_002911</name>
</gene>
<accession>A0ABD3PUR3</accession>
<dbReference type="PANTHER" id="PTHR22870">
    <property type="entry name" value="REGULATOR OF CHROMOSOME CONDENSATION"/>
    <property type="match status" value="1"/>
</dbReference>
<evidence type="ECO:0000256" key="2">
    <source>
        <dbReference type="PROSITE-ProRule" id="PRU00235"/>
    </source>
</evidence>
<reference evidence="3 4" key="1">
    <citation type="submission" date="2024-10" db="EMBL/GenBank/DDBJ databases">
        <title>Updated reference genomes for cyclostephanoid diatoms.</title>
        <authorList>
            <person name="Roberts W.R."/>
            <person name="Alverson A.J."/>
        </authorList>
    </citation>
    <scope>NUCLEOTIDE SEQUENCE [LARGE SCALE GENOMIC DNA]</scope>
    <source>
        <strain evidence="3 4">AJA276-08</strain>
    </source>
</reference>
<dbReference type="Proteomes" id="UP001530315">
    <property type="component" value="Unassembled WGS sequence"/>
</dbReference>
<proteinExistence type="predicted"/>
<name>A0ABD3PUR3_9STRA</name>
<feature type="repeat" description="RCC1" evidence="2">
    <location>
        <begin position="304"/>
        <end position="369"/>
    </location>
</feature>
<dbReference type="PROSITE" id="PS50012">
    <property type="entry name" value="RCC1_3"/>
    <property type="match status" value="1"/>
</dbReference>
<dbReference type="Gene3D" id="2.130.10.30">
    <property type="entry name" value="Regulator of chromosome condensation 1/beta-lactamase-inhibitor protein II"/>
    <property type="match status" value="1"/>
</dbReference>
<dbReference type="EMBL" id="JALLAZ020000575">
    <property type="protein sequence ID" value="KAL3791860.1"/>
    <property type="molecule type" value="Genomic_DNA"/>
</dbReference>
<evidence type="ECO:0000313" key="4">
    <source>
        <dbReference type="Proteomes" id="UP001530315"/>
    </source>
</evidence>
<dbReference type="PANTHER" id="PTHR22870:SF408">
    <property type="entry name" value="OS09G0560450 PROTEIN"/>
    <property type="match status" value="1"/>
</dbReference>
<keyword evidence="4" id="KW-1185">Reference proteome</keyword>
<dbReference type="Pfam" id="PF00415">
    <property type="entry name" value="RCC1"/>
    <property type="match status" value="1"/>
</dbReference>
<dbReference type="InterPro" id="IPR000408">
    <property type="entry name" value="Reg_chr_condens"/>
</dbReference>
<sequence length="574" mass="62566">MNDPPEDVKGQRSERRDRWDVRTTVTLVASSSEETLMLTRRGEVLVCRHHPRPNFDSQQLLSRSGYCYDDPTSFRVSSSDDDTNAIVGKFSRSCLVGSDALCCDCEKKGLCDCGDEPNKNVMGISSVHPASKSTTTMNPLERYDSEGNLKTADAVQGNHDLVACASSEDADETLDTVEVNDLLPNQDYFCRGNGSPTPVKSFDYNGYEPPTPGPIGTHDRFVFPEGTTNHSFHGVDGNIRTDSATIQNETETSGCDISPLPAVSDDSFALPGVPIFLHLLAQIRITSLSAHPLGRHVLLISDEGLLFSYGSNDFGQLGLGNQSMKTSVSPSNGRQYHPHPTIVTPLLENGGKTINCAAGIDYSLVVVKTDGSRRKIPHQQRNRQNFNLNGKDSSCGTDECDAHHQMYGFGNNSGRKLGLLNPDRGLRRGNRTLEPYSDGTVVTASNCVFLPRRVALHCRVIHREQSSSAIPSPLPPYGIFSIAASIDNSAALVRRPSGAIECFTWGRSSSIPTKSNIDFDGDIQSRPMSQLARGGLLNEVSGETSYGPLPQSKSELESKLTRHVHSNQFMHPKN</sequence>